<evidence type="ECO:0000313" key="2">
    <source>
        <dbReference type="EMBL" id="CAJ1383384.1"/>
    </source>
</evidence>
<dbReference type="EMBL" id="CAUJNA010001011">
    <property type="protein sequence ID" value="CAJ1383384.1"/>
    <property type="molecule type" value="Genomic_DNA"/>
</dbReference>
<feature type="non-terminal residue" evidence="2">
    <location>
        <position position="1"/>
    </location>
</feature>
<organism evidence="2 3">
    <name type="scientific">Effrenium voratum</name>
    <dbReference type="NCBI Taxonomy" id="2562239"/>
    <lineage>
        <taxon>Eukaryota</taxon>
        <taxon>Sar</taxon>
        <taxon>Alveolata</taxon>
        <taxon>Dinophyceae</taxon>
        <taxon>Suessiales</taxon>
        <taxon>Symbiodiniaceae</taxon>
        <taxon>Effrenium</taxon>
    </lineage>
</organism>
<gene>
    <name evidence="2" type="ORF">EVOR1521_LOCUS10517</name>
</gene>
<evidence type="ECO:0000256" key="1">
    <source>
        <dbReference type="SAM" id="MobiDB-lite"/>
    </source>
</evidence>
<accession>A0AA36MWU6</accession>
<dbReference type="AlphaFoldDB" id="A0AA36MWU6"/>
<keyword evidence="3" id="KW-1185">Reference proteome</keyword>
<name>A0AA36MWU6_9DINO</name>
<evidence type="ECO:0000313" key="3">
    <source>
        <dbReference type="Proteomes" id="UP001178507"/>
    </source>
</evidence>
<protein>
    <submittedName>
        <fullName evidence="2">Uncharacterized protein</fullName>
    </submittedName>
</protein>
<proteinExistence type="predicted"/>
<dbReference type="Proteomes" id="UP001178507">
    <property type="component" value="Unassembled WGS sequence"/>
</dbReference>
<feature type="region of interest" description="Disordered" evidence="1">
    <location>
        <begin position="1"/>
        <end position="82"/>
    </location>
</feature>
<feature type="compositionally biased region" description="Low complexity" evidence="1">
    <location>
        <begin position="46"/>
        <end position="59"/>
    </location>
</feature>
<reference evidence="2" key="1">
    <citation type="submission" date="2023-08" db="EMBL/GenBank/DDBJ databases">
        <authorList>
            <person name="Chen Y."/>
            <person name="Shah S."/>
            <person name="Dougan E. K."/>
            <person name="Thang M."/>
            <person name="Chan C."/>
        </authorList>
    </citation>
    <scope>NUCLEOTIDE SEQUENCE</scope>
</reference>
<comment type="caution">
    <text evidence="2">The sequence shown here is derived from an EMBL/GenBank/DDBJ whole genome shotgun (WGS) entry which is preliminary data.</text>
</comment>
<sequence>PARQRPPRTQRVAGARPCGGQPERQQEAALEGEEGALPESQPGQKAALAGAGEDAGLQLRLGAQARGTAGLRLGHPSSQGEP</sequence>